<dbReference type="KEGG" id="mmil:sm9_1719"/>
<reference evidence="1 2" key="1">
    <citation type="submission" date="2015-04" db="EMBL/GenBank/DDBJ databases">
        <title>The complete genome sequence of the rumen methanogen Methanobrevibacter millerae SM9.</title>
        <authorList>
            <person name="Leahy S.C."/>
            <person name="Kelly W.J."/>
            <person name="Pacheco D.M."/>
            <person name="Li D."/>
            <person name="Altermann E."/>
            <person name="Attwood G.T."/>
        </authorList>
    </citation>
    <scope>NUCLEOTIDE SEQUENCE [LARGE SCALE GENOMIC DNA]</scope>
    <source>
        <strain evidence="1 2">SM9</strain>
    </source>
</reference>
<protein>
    <recommendedName>
        <fullName evidence="3">DUF1795 domain-containing protein</fullName>
    </recommendedName>
</protein>
<dbReference type="AlphaFoldDB" id="A0A0U2L6Q0"/>
<evidence type="ECO:0008006" key="3">
    <source>
        <dbReference type="Google" id="ProtNLM"/>
    </source>
</evidence>
<evidence type="ECO:0000313" key="2">
    <source>
        <dbReference type="Proteomes" id="UP000067738"/>
    </source>
</evidence>
<dbReference type="PATRIC" id="fig|230361.4.peg.1779"/>
<proteinExistence type="predicted"/>
<accession>A0A0U2L6Q0</accession>
<dbReference type="EMBL" id="CP011266">
    <property type="protein sequence ID" value="ALT69486.1"/>
    <property type="molecule type" value="Genomic_DNA"/>
</dbReference>
<name>A0A0U2L6Q0_9EURY</name>
<sequence length="141" mass="15979">MENKLFQSGNVSFEYPDTWDIETADTFSNPDCIATLSKGESNLLNVVSFPTETNLDSYKEFMEKCIVDDGGVILSSEFIQIASMDAIKLHGNIKTRDITFDIHTYVFIQEGNIYIFELRTADYSSEAINEYADLIASFKLE</sequence>
<dbReference type="Proteomes" id="UP000067738">
    <property type="component" value="Chromosome"/>
</dbReference>
<evidence type="ECO:0000313" key="1">
    <source>
        <dbReference type="EMBL" id="ALT69486.1"/>
    </source>
</evidence>
<dbReference type="OrthoDB" id="73252at2157"/>
<gene>
    <name evidence="1" type="ORF">sm9_1719</name>
</gene>
<keyword evidence="2" id="KW-1185">Reference proteome</keyword>
<organism evidence="1 2">
    <name type="scientific">Methanobrevibacter millerae</name>
    <dbReference type="NCBI Taxonomy" id="230361"/>
    <lineage>
        <taxon>Archaea</taxon>
        <taxon>Methanobacteriati</taxon>
        <taxon>Methanobacteriota</taxon>
        <taxon>Methanomada group</taxon>
        <taxon>Methanobacteria</taxon>
        <taxon>Methanobacteriales</taxon>
        <taxon>Methanobacteriaceae</taxon>
        <taxon>Methanobrevibacter</taxon>
    </lineage>
</organism>